<comment type="caution">
    <text evidence="1">The sequence shown here is derived from an EMBL/GenBank/DDBJ whole genome shotgun (WGS) entry which is preliminary data.</text>
</comment>
<accession>A0A0Q3WSC9</accession>
<evidence type="ECO:0008006" key="3">
    <source>
        <dbReference type="Google" id="ProtNLM"/>
    </source>
</evidence>
<dbReference type="RefSeq" id="WP_055742012.1">
    <property type="nucleotide sequence ID" value="NZ_JAAIWL010000024.1"/>
</dbReference>
<keyword evidence="2" id="KW-1185">Reference proteome</keyword>
<dbReference type="STRING" id="157838.AN964_22340"/>
<evidence type="ECO:0000313" key="2">
    <source>
        <dbReference type="Proteomes" id="UP000051888"/>
    </source>
</evidence>
<gene>
    <name evidence="1" type="ORF">AN964_22340</name>
</gene>
<dbReference type="Proteomes" id="UP000051888">
    <property type="component" value="Unassembled WGS sequence"/>
</dbReference>
<dbReference type="OrthoDB" id="9805924at2"/>
<organism evidence="1 2">
    <name type="scientific">Heyndrickxia shackletonii</name>
    <dbReference type="NCBI Taxonomy" id="157838"/>
    <lineage>
        <taxon>Bacteria</taxon>
        <taxon>Bacillati</taxon>
        <taxon>Bacillota</taxon>
        <taxon>Bacilli</taxon>
        <taxon>Bacillales</taxon>
        <taxon>Bacillaceae</taxon>
        <taxon>Heyndrickxia</taxon>
    </lineage>
</organism>
<protein>
    <recommendedName>
        <fullName evidence="3">GNAT family N-acetyltransferase</fullName>
    </recommendedName>
</protein>
<proteinExistence type="predicted"/>
<dbReference type="SUPFAM" id="SSF55729">
    <property type="entry name" value="Acyl-CoA N-acyltransferases (Nat)"/>
    <property type="match status" value="1"/>
</dbReference>
<dbReference type="EMBL" id="LJJC01000015">
    <property type="protein sequence ID" value="KQL50407.1"/>
    <property type="molecule type" value="Genomic_DNA"/>
</dbReference>
<name>A0A0Q3WSC9_9BACI</name>
<evidence type="ECO:0000313" key="1">
    <source>
        <dbReference type="EMBL" id="KQL50407.1"/>
    </source>
</evidence>
<dbReference type="InterPro" id="IPR016181">
    <property type="entry name" value="Acyl_CoA_acyltransferase"/>
</dbReference>
<reference evidence="1 2" key="1">
    <citation type="submission" date="2015-09" db="EMBL/GenBank/DDBJ databases">
        <title>Genome sequencing project for genomic taxonomy and phylogenomics of Bacillus-like bacteria.</title>
        <authorList>
            <person name="Liu B."/>
            <person name="Wang J."/>
            <person name="Zhu Y."/>
            <person name="Liu G."/>
            <person name="Chen Q."/>
            <person name="Chen Z."/>
            <person name="Lan J."/>
            <person name="Che J."/>
            <person name="Ge C."/>
            <person name="Shi H."/>
            <person name="Pan Z."/>
            <person name="Liu X."/>
        </authorList>
    </citation>
    <scope>NUCLEOTIDE SEQUENCE [LARGE SCALE GENOMIC DNA]</scope>
    <source>
        <strain evidence="1 2">LMG 18435</strain>
    </source>
</reference>
<sequence length="92" mass="10883">MNLSIRDANEEDIQDIIHLRRQLDDYHVKLRPDVFINENLYDEKDVKQYFQAKKSKVIVVEDLMTKEIIGYSVLNAENVEKKSILIIDPSFM</sequence>
<dbReference type="PATRIC" id="fig|157838.3.peg.4899"/>
<dbReference type="AlphaFoldDB" id="A0A0Q3WSC9"/>
<dbReference type="Gene3D" id="3.40.630.30">
    <property type="match status" value="1"/>
</dbReference>